<name>A0A8X7NDC2_9BASI</name>
<dbReference type="InterPro" id="IPR051222">
    <property type="entry name" value="PPR/CCM1_RNA-binding"/>
</dbReference>
<evidence type="ECO:0000313" key="5">
    <source>
        <dbReference type="Proteomes" id="UP000078113"/>
    </source>
</evidence>
<feature type="region of interest" description="Disordered" evidence="3">
    <location>
        <begin position="1260"/>
        <end position="1308"/>
    </location>
</feature>
<comment type="caution">
    <text evidence="4">The sequence shown here is derived from an EMBL/GenBank/DDBJ whole genome shotgun (WGS) entry which is preliminary data.</text>
</comment>
<feature type="repeat" description="PPR" evidence="2">
    <location>
        <begin position="1316"/>
        <end position="1350"/>
    </location>
</feature>
<reference evidence="4" key="2">
    <citation type="journal article" date="2019" name="IMA Fungus">
        <title>Genome sequencing and comparison of five Tilletia species to identify candidate genes for the detection of regulated species infecting wheat.</title>
        <authorList>
            <person name="Nguyen H.D.T."/>
            <person name="Sultana T."/>
            <person name="Kesanakurti P."/>
            <person name="Hambleton S."/>
        </authorList>
    </citation>
    <scope>NUCLEOTIDE SEQUENCE</scope>
    <source>
        <strain evidence="4">DAOMC 236422</strain>
    </source>
</reference>
<feature type="compositionally biased region" description="Low complexity" evidence="3">
    <location>
        <begin position="41"/>
        <end position="51"/>
    </location>
</feature>
<dbReference type="Pfam" id="PF01535">
    <property type="entry name" value="PPR"/>
    <property type="match status" value="2"/>
</dbReference>
<dbReference type="PROSITE" id="PS51375">
    <property type="entry name" value="PPR"/>
    <property type="match status" value="3"/>
</dbReference>
<evidence type="ECO:0000313" key="4">
    <source>
        <dbReference type="EMBL" id="KAE8271189.1"/>
    </source>
</evidence>
<evidence type="ECO:0000256" key="2">
    <source>
        <dbReference type="PROSITE-ProRule" id="PRU00708"/>
    </source>
</evidence>
<keyword evidence="5" id="KW-1185">Reference proteome</keyword>
<dbReference type="InterPro" id="IPR002885">
    <property type="entry name" value="PPR_rpt"/>
</dbReference>
<dbReference type="Pfam" id="PF13041">
    <property type="entry name" value="PPR_2"/>
    <property type="match status" value="1"/>
</dbReference>
<accession>A0A8X7NDC2</accession>
<evidence type="ECO:0008006" key="6">
    <source>
        <dbReference type="Google" id="ProtNLM"/>
    </source>
</evidence>
<dbReference type="PANTHER" id="PTHR47942">
    <property type="entry name" value="TETRATRICOPEPTIDE REPEAT (TPR)-LIKE SUPERFAMILY PROTEIN-RELATED"/>
    <property type="match status" value="1"/>
</dbReference>
<feature type="repeat" description="PPR" evidence="2">
    <location>
        <begin position="993"/>
        <end position="1023"/>
    </location>
</feature>
<organism evidence="4 5">
    <name type="scientific">Tilletia walkeri</name>
    <dbReference type="NCBI Taxonomy" id="117179"/>
    <lineage>
        <taxon>Eukaryota</taxon>
        <taxon>Fungi</taxon>
        <taxon>Dikarya</taxon>
        <taxon>Basidiomycota</taxon>
        <taxon>Ustilaginomycotina</taxon>
        <taxon>Exobasidiomycetes</taxon>
        <taxon>Tilletiales</taxon>
        <taxon>Tilletiaceae</taxon>
        <taxon>Tilletia</taxon>
    </lineage>
</organism>
<dbReference type="Proteomes" id="UP000078113">
    <property type="component" value="Unassembled WGS sequence"/>
</dbReference>
<feature type="compositionally biased region" description="Polar residues" evidence="3">
    <location>
        <begin position="29"/>
        <end position="39"/>
    </location>
</feature>
<feature type="compositionally biased region" description="Low complexity" evidence="3">
    <location>
        <begin position="1298"/>
        <end position="1308"/>
    </location>
</feature>
<reference evidence="4" key="1">
    <citation type="submission" date="2016-04" db="EMBL/GenBank/DDBJ databases">
        <authorList>
            <person name="Nguyen H.D."/>
            <person name="Samba Siva P."/>
            <person name="Cullis J."/>
            <person name="Levesque C.A."/>
            <person name="Hambleton S."/>
        </authorList>
    </citation>
    <scope>NUCLEOTIDE SEQUENCE</scope>
    <source>
        <strain evidence="4">DAOMC 236422</strain>
    </source>
</reference>
<feature type="compositionally biased region" description="Pro residues" evidence="3">
    <location>
        <begin position="787"/>
        <end position="797"/>
    </location>
</feature>
<feature type="compositionally biased region" description="Polar residues" evidence="3">
    <location>
        <begin position="749"/>
        <end position="758"/>
    </location>
</feature>
<dbReference type="InterPro" id="IPR011990">
    <property type="entry name" value="TPR-like_helical_dom_sf"/>
</dbReference>
<proteinExistence type="predicted"/>
<evidence type="ECO:0000256" key="1">
    <source>
        <dbReference type="ARBA" id="ARBA00022737"/>
    </source>
</evidence>
<feature type="region of interest" description="Disordered" evidence="3">
    <location>
        <begin position="29"/>
        <end position="54"/>
    </location>
</feature>
<dbReference type="EMBL" id="LWDG02000025">
    <property type="protein sequence ID" value="KAE8271189.1"/>
    <property type="molecule type" value="Genomic_DNA"/>
</dbReference>
<dbReference type="PANTHER" id="PTHR47942:SF63">
    <property type="entry name" value="PENTATRICOPEPTIDE REPEAT-CONTAINING PROTEIN"/>
    <property type="match status" value="1"/>
</dbReference>
<gene>
    <name evidence="4" type="ORF">A4X09_0g1159</name>
</gene>
<feature type="region of interest" description="Disordered" evidence="3">
    <location>
        <begin position="745"/>
        <end position="808"/>
    </location>
</feature>
<dbReference type="Gene3D" id="1.25.40.10">
    <property type="entry name" value="Tetratricopeptide repeat domain"/>
    <property type="match status" value="3"/>
</dbReference>
<feature type="region of interest" description="Disordered" evidence="3">
    <location>
        <begin position="102"/>
        <end position="138"/>
    </location>
</feature>
<keyword evidence="1" id="KW-0677">Repeat</keyword>
<feature type="repeat" description="PPR" evidence="2">
    <location>
        <begin position="577"/>
        <end position="611"/>
    </location>
</feature>
<evidence type="ECO:0000256" key="3">
    <source>
        <dbReference type="SAM" id="MobiDB-lite"/>
    </source>
</evidence>
<sequence>MSTKLAVQIDDQRATALLSSAFTGDFDQALSNTSTQDGHPSSRLSDDSPLSSKDELMPLEKSTLSATTGSADLSSKSLASQQAYSRYSRAFKEVRSQMLITSSTLEATDEDRSGSDFSPTGGRTYAKHPLQAETPPLTPLPLRAHARFRAAFSRMRNQMLITSRVLETGSADRNSLGHLLVPPKTRLAGIVETPTISTFTTLVNVSPPLEAIPFPSEKPSLSPDAGVFLDLSRHRRSSLASNMTDNVSQLQGDGFIEEEPRRRNSLAGLPHLSVHDTGLPIAMLLRRSSIADAPVSRESHLREELRTLLERVRSSSTEDNVSNEDSSLSSAQSALIHATVRRYDQDLPMSSKTGEGWALCLEALYAVRQHSTPEAATYDVLGLFDRMTASGIRPTAKTYTIVVQSLCAAAAQLHALDNDRLQESDAKAAKERSAVSLLERALHTLRIAVIQHPSLGTHPSTAEPFVMLLDAFATHALPERAEQALQLWARSAAEAGLHKPDGRAHHAIIQAAFNAAEKEGGLMKTQLSDDQDHTAARSNAVQIITDTLHSFERDCNEFSLALAPDQPANEEPRVAFDLLVYNSSVKACFHLGYPDRALEIFERILSHRQVSTNRVSQIPVDGSTINVLLEGLLHVGEPATAAKWLLKLRQHNQLVKLANTSPGEVEAKVLPEPTDIIVRETLEALVNTLPPAPFQGTSISSEVETTLQGLLDLLPVVRERTDASATVLPKELAARVDTILSCSPRPAAQATSGSTEQVQVPPASQPMTPSHTDKGCFPSQHVGPHALPSPPTTPPPVTQSSTRSNSSGFSLVDPSCMVPLNVKIQDLPALRKIDAGLGRRLESLLRPKKGRDESTFVNIKGSMTVLRKQMGNGLYPDAAALKELLMAGGRASNLQQVREVYAIASVVIAAMELGSEAQSCAWYSIEDSALSALAHAGDTATANAHRRRLLAAGQVPSANAYAALIATVKDTTDDAQAARNLFEESRRLGVVPNVYLFNAIISKLSRARKAYPALQLFDEMQRHPHNFRPTSVTYGAIVNACVRGGDTQRAARYFAELEADPSFKPRVPPYNTMIQHFTYAEPDRKQALFYYMKMQCAGVQPSAHTYKLLLDIHGTIKPVQPREMELIFEKLRSDPGVEINGAHWASLIQGYGMQLHDLDKAIEIFHRAQSSGNQDPVALEALMLVFFEARQPALMRQYAEHAMQSPATRLTAYICNLLIKGYALDGFFGLKAARAIFEQMQDPPAGVAAVGNHAPRVHGAGANKIRPGARVNSVSGQGSNAPRRGRQTYEAAQEPRGPRTGAGPTGAASLDRIYREPSTYESMIRAELAHGNLQMAQRVFKMMETRGFPSALLSRTRTLFDEPRHSVLTVVIGFKDGAATATS</sequence>
<protein>
    <recommendedName>
        <fullName evidence="6">Pentacotripeptide-repeat region of PRORP domain-containing protein</fullName>
    </recommendedName>
</protein>